<accession>A0A6P8PPI9</accession>
<dbReference type="FunFam" id="1.20.1270.60:FF:000006">
    <property type="entry name" value="SLIT-ROBO Rho GTPase-activating protein 1 isoform 2"/>
    <property type="match status" value="1"/>
</dbReference>
<feature type="domain" description="F-BAR" evidence="9">
    <location>
        <begin position="22"/>
        <end position="315"/>
    </location>
</feature>
<keyword evidence="10" id="KW-1185">Reference proteome</keyword>
<dbReference type="FunFam" id="2.30.30.40:FF:000136">
    <property type="entry name" value="Rho GTPase activating protein 4"/>
    <property type="match status" value="1"/>
</dbReference>
<dbReference type="SMART" id="SM00326">
    <property type="entry name" value="SH3"/>
    <property type="match status" value="1"/>
</dbReference>
<feature type="region of interest" description="Disordered" evidence="6">
    <location>
        <begin position="408"/>
        <end position="430"/>
    </location>
</feature>
<feature type="compositionally biased region" description="Basic and acidic residues" evidence="6">
    <location>
        <begin position="467"/>
        <end position="478"/>
    </location>
</feature>
<dbReference type="SMART" id="SM00055">
    <property type="entry name" value="FCH"/>
    <property type="match status" value="1"/>
</dbReference>
<keyword evidence="1 4" id="KW-0728">SH3 domain</keyword>
<dbReference type="FunCoup" id="A0A6P8PPI9">
    <property type="interactions" value="865"/>
</dbReference>
<dbReference type="SMART" id="SM00324">
    <property type="entry name" value="RhoGAP"/>
    <property type="match status" value="1"/>
</dbReference>
<dbReference type="InterPro" id="IPR036028">
    <property type="entry name" value="SH3-like_dom_sf"/>
</dbReference>
<dbReference type="SUPFAM" id="SSF103657">
    <property type="entry name" value="BAR/IMD domain-like"/>
    <property type="match status" value="1"/>
</dbReference>
<dbReference type="InParanoid" id="A0A6P8PPI9"/>
<dbReference type="CTD" id="393"/>
<feature type="region of interest" description="Disordered" evidence="6">
    <location>
        <begin position="796"/>
        <end position="819"/>
    </location>
</feature>
<evidence type="ECO:0000256" key="6">
    <source>
        <dbReference type="SAM" id="MobiDB-lite"/>
    </source>
</evidence>
<feature type="compositionally biased region" description="Polar residues" evidence="6">
    <location>
        <begin position="997"/>
        <end position="1006"/>
    </location>
</feature>
<sequence>MASHGKLRKDRGPQVEYENQVKEMRGQLSEQLRCLDTQVELRLQLLQDLSDFLRRRAEVELEYSRSLEKLADRFSSRTRGSKEYHCFRKDQSLLSPVNCWYMILNQTRQESRNRAGLGEVYAGHLTQRLMYLSEDMMRLAKKSKDMGLQVQEELIKVALELQLAMKTYQVYHGESLAAEHKLRDAEKQEEKRTGRSAEQGGNVSGIDSKTPKRGSLKKGERLVEKRQVKFQDSQLKCTKARNDYLLNLSAVNASVNNYYIRDVNNLIDCCDLGFHLSLGRALRVYLSAETQVEASHQESLGAVRRAVEGLDALGDKGKVMEASSAAFCPPLKFEFQPHEGDEVCDVRVESTLRNELVARFQQIQSRLSTVNIETEEVNKTLKATLQPLLDLMTADDWDVLEAFQSSQSTESLKSSGSDPGSKQSIAKRRSNQQETESFYLMKFQEYLNGRSLISKLEAKHEQLKEAIKKGDMVDREGSRLQSSSGKSQRLRKRPSSQYIHKLFNGDLEQFIQSSGQRIPLVMESCIRFINLHGLQHEGIFRVSGLQIQVNEIRDAFEMGEDPLLDGYSEHDVDSVAGVLKLYLRGFQKPLFPQDLFDDLLHCVQIEDMLERTCNIKKVIVRFPSQVLVVLRYLFAFLNHLSQYSDENMMDPYNLSVCFGPTLVSVPQNQDPVFIQAQVNELVKTIIIYQEQIFPGPSELEGPVYEKCMTVADDNYSDIVHLEPTIEEGELEIPVSEEEPEVVARFDYIARTPQELSFKKGETLLLQEKASGDWWRGEHDGIKGLIPHKCVILPDRMEQQSSKTEVEGGLRKDSSAMEEQLTDLTSRLRVNSDGAAAAHQKRAGNSSVSRVVSPFTDSGKLPFPMTYPGSKKLLTADRQSPACTGGQEKRSISDTPTKGYGSPKVCQGINPEHQGTEKCATVEVDKDVTKNMNSVFKELLGKTAVKKQGAEEGMDSTPEPSGMDSPQPTTSKKGIASGGGRITFGLRSKGLFKPSGGAQANNGLQPE</sequence>
<dbReference type="GO" id="GO:0005096">
    <property type="term" value="F:GTPase activator activity"/>
    <property type="evidence" value="ECO:0007669"/>
    <property type="project" value="UniProtKB-KW"/>
</dbReference>
<keyword evidence="2" id="KW-0343">GTPase activation</keyword>
<feature type="region of interest" description="Disordered" evidence="6">
    <location>
        <begin position="832"/>
        <end position="908"/>
    </location>
</feature>
<dbReference type="Gene3D" id="2.30.30.40">
    <property type="entry name" value="SH3 Domains"/>
    <property type="match status" value="1"/>
</dbReference>
<dbReference type="SUPFAM" id="SSF50044">
    <property type="entry name" value="SH3-domain"/>
    <property type="match status" value="1"/>
</dbReference>
<dbReference type="FunFam" id="1.10.555.10:FF:000010">
    <property type="entry name" value="SLIT-ROBO Rho GTPase-activating protein 1 isoform 2"/>
    <property type="match status" value="1"/>
</dbReference>
<dbReference type="InterPro" id="IPR000198">
    <property type="entry name" value="RhoGAP_dom"/>
</dbReference>
<evidence type="ECO:0000313" key="11">
    <source>
        <dbReference type="RefSeq" id="XP_033776603.1"/>
    </source>
</evidence>
<dbReference type="InterPro" id="IPR001060">
    <property type="entry name" value="FCH_dom"/>
</dbReference>
<dbReference type="GeneID" id="117348495"/>
<protein>
    <submittedName>
        <fullName evidence="11">Rho GTPase-activating protein 4 isoform X1</fullName>
    </submittedName>
</protein>
<dbReference type="GO" id="GO:0007165">
    <property type="term" value="P:signal transduction"/>
    <property type="evidence" value="ECO:0007669"/>
    <property type="project" value="InterPro"/>
</dbReference>
<evidence type="ECO:0000256" key="2">
    <source>
        <dbReference type="ARBA" id="ARBA00022468"/>
    </source>
</evidence>
<dbReference type="InterPro" id="IPR031160">
    <property type="entry name" value="F_BAR_dom"/>
</dbReference>
<dbReference type="Pfam" id="PF00611">
    <property type="entry name" value="FCH"/>
    <property type="match status" value="1"/>
</dbReference>
<gene>
    <name evidence="11" type="primary">ARHGAP4</name>
</gene>
<dbReference type="Gene3D" id="1.10.555.10">
    <property type="entry name" value="Rho GTPase activation protein"/>
    <property type="match status" value="1"/>
</dbReference>
<dbReference type="InterPro" id="IPR008936">
    <property type="entry name" value="Rho_GTPase_activation_prot"/>
</dbReference>
<dbReference type="Gene3D" id="1.20.1270.60">
    <property type="entry name" value="Arfaptin homology (AH) domain/BAR domain"/>
    <property type="match status" value="1"/>
</dbReference>
<dbReference type="InterPro" id="IPR027267">
    <property type="entry name" value="AH/BAR_dom_sf"/>
</dbReference>
<dbReference type="Pfam" id="PF00018">
    <property type="entry name" value="SH3_1"/>
    <property type="match status" value="1"/>
</dbReference>
<feature type="compositionally biased region" description="Low complexity" evidence="6">
    <location>
        <begin position="408"/>
        <end position="417"/>
    </location>
</feature>
<dbReference type="InterPro" id="IPR051627">
    <property type="entry name" value="SLIT-ROBO_RhoGAP"/>
</dbReference>
<feature type="compositionally biased region" description="Basic and acidic residues" evidence="6">
    <location>
        <begin position="182"/>
        <end position="195"/>
    </location>
</feature>
<evidence type="ECO:0000259" key="7">
    <source>
        <dbReference type="PROSITE" id="PS50002"/>
    </source>
</evidence>
<organism evidence="10 11">
    <name type="scientific">Geotrypetes seraphini</name>
    <name type="common">Gaboon caecilian</name>
    <name type="synonym">Caecilia seraphini</name>
    <dbReference type="NCBI Taxonomy" id="260995"/>
    <lineage>
        <taxon>Eukaryota</taxon>
        <taxon>Metazoa</taxon>
        <taxon>Chordata</taxon>
        <taxon>Craniata</taxon>
        <taxon>Vertebrata</taxon>
        <taxon>Euteleostomi</taxon>
        <taxon>Amphibia</taxon>
        <taxon>Gymnophiona</taxon>
        <taxon>Geotrypetes</taxon>
    </lineage>
</organism>
<feature type="region of interest" description="Disordered" evidence="6">
    <location>
        <begin position="467"/>
        <end position="493"/>
    </location>
</feature>
<proteinExistence type="predicted"/>
<evidence type="ECO:0000256" key="4">
    <source>
        <dbReference type="PROSITE-ProRule" id="PRU00192"/>
    </source>
</evidence>
<dbReference type="PROSITE" id="PS51741">
    <property type="entry name" value="F_BAR"/>
    <property type="match status" value="1"/>
</dbReference>
<dbReference type="PANTHER" id="PTHR14166">
    <property type="entry name" value="SLIT-ROBO RHO GTPASE ACTIVATING PROTEIN"/>
    <property type="match status" value="1"/>
</dbReference>
<dbReference type="AlphaFoldDB" id="A0A6P8PPI9"/>
<dbReference type="InterPro" id="IPR001452">
    <property type="entry name" value="SH3_domain"/>
</dbReference>
<evidence type="ECO:0000259" key="8">
    <source>
        <dbReference type="PROSITE" id="PS50238"/>
    </source>
</evidence>
<dbReference type="RefSeq" id="XP_033776603.1">
    <property type="nucleotide sequence ID" value="XM_033920712.1"/>
</dbReference>
<feature type="domain" description="SH3" evidence="7">
    <location>
        <begin position="736"/>
        <end position="795"/>
    </location>
</feature>
<dbReference type="PROSITE" id="PS50238">
    <property type="entry name" value="RHOGAP"/>
    <property type="match status" value="1"/>
</dbReference>
<dbReference type="CDD" id="cd04383">
    <property type="entry name" value="RhoGAP_srGAP"/>
    <property type="match status" value="1"/>
</dbReference>
<dbReference type="SUPFAM" id="SSF48350">
    <property type="entry name" value="GTPase activation domain, GAP"/>
    <property type="match status" value="1"/>
</dbReference>
<dbReference type="Pfam" id="PF00620">
    <property type="entry name" value="RhoGAP"/>
    <property type="match status" value="1"/>
</dbReference>
<feature type="domain" description="Rho-GAP" evidence="8">
    <location>
        <begin position="505"/>
        <end position="693"/>
    </location>
</feature>
<dbReference type="CDD" id="cd07656">
    <property type="entry name" value="F-BAR_srGAP"/>
    <property type="match status" value="1"/>
</dbReference>
<evidence type="ECO:0000256" key="3">
    <source>
        <dbReference type="ARBA" id="ARBA00023054"/>
    </source>
</evidence>
<keyword evidence="3 5" id="KW-0175">Coiled coil</keyword>
<dbReference type="KEGG" id="gsh:117348495"/>
<name>A0A6P8PPI9_GEOSA</name>
<evidence type="ECO:0000313" key="10">
    <source>
        <dbReference type="Proteomes" id="UP000515159"/>
    </source>
</evidence>
<feature type="region of interest" description="Disordered" evidence="6">
    <location>
        <begin position="182"/>
        <end position="219"/>
    </location>
</feature>
<dbReference type="Proteomes" id="UP000515159">
    <property type="component" value="Chromosome 1"/>
</dbReference>
<feature type="compositionally biased region" description="Basic and acidic residues" evidence="6">
    <location>
        <begin position="803"/>
        <end position="814"/>
    </location>
</feature>
<dbReference type="OrthoDB" id="5981864at2759"/>
<reference evidence="11" key="1">
    <citation type="submission" date="2025-08" db="UniProtKB">
        <authorList>
            <consortium name="RefSeq"/>
        </authorList>
    </citation>
    <scope>IDENTIFICATION</scope>
</reference>
<dbReference type="PROSITE" id="PS50002">
    <property type="entry name" value="SH3"/>
    <property type="match status" value="1"/>
</dbReference>
<evidence type="ECO:0000256" key="5">
    <source>
        <dbReference type="PROSITE-ProRule" id="PRU01077"/>
    </source>
</evidence>
<feature type="region of interest" description="Disordered" evidence="6">
    <location>
        <begin position="941"/>
        <end position="1006"/>
    </location>
</feature>
<evidence type="ECO:0000259" key="9">
    <source>
        <dbReference type="PROSITE" id="PS51741"/>
    </source>
</evidence>
<evidence type="ECO:0000256" key="1">
    <source>
        <dbReference type="ARBA" id="ARBA00022443"/>
    </source>
</evidence>